<dbReference type="GO" id="GO:0033749">
    <property type="term" value="F:histone H4R3 demethylase activity"/>
    <property type="evidence" value="ECO:0007669"/>
    <property type="project" value="TreeGrafter"/>
</dbReference>
<dbReference type="SMART" id="SM00558">
    <property type="entry name" value="JmjC"/>
    <property type="match status" value="1"/>
</dbReference>
<evidence type="ECO:0000313" key="14">
    <source>
        <dbReference type="EnsemblProtists" id="HpaP806304"/>
    </source>
</evidence>
<evidence type="ECO:0000256" key="12">
    <source>
        <dbReference type="SAM" id="MobiDB-lite"/>
    </source>
</evidence>
<evidence type="ECO:0000256" key="9">
    <source>
        <dbReference type="ARBA" id="ARBA00023163"/>
    </source>
</evidence>
<organism evidence="14 15">
    <name type="scientific">Hyaloperonospora arabidopsidis (strain Emoy2)</name>
    <name type="common">Downy mildew agent</name>
    <name type="synonym">Peronospora arabidopsidis</name>
    <dbReference type="NCBI Taxonomy" id="559515"/>
    <lineage>
        <taxon>Eukaryota</taxon>
        <taxon>Sar</taxon>
        <taxon>Stramenopiles</taxon>
        <taxon>Oomycota</taxon>
        <taxon>Peronosporomycetes</taxon>
        <taxon>Peronosporales</taxon>
        <taxon>Peronosporaceae</taxon>
        <taxon>Hyaloperonospora</taxon>
    </lineage>
</organism>
<evidence type="ECO:0000256" key="3">
    <source>
        <dbReference type="ARBA" id="ARBA00022723"/>
    </source>
</evidence>
<feature type="region of interest" description="Disordered" evidence="12">
    <location>
        <begin position="1"/>
        <end position="50"/>
    </location>
</feature>
<evidence type="ECO:0000256" key="7">
    <source>
        <dbReference type="ARBA" id="ARBA00023004"/>
    </source>
</evidence>
<dbReference type="Proteomes" id="UP000011713">
    <property type="component" value="Unassembled WGS sequence"/>
</dbReference>
<accession>M4BIS7</accession>
<dbReference type="InterPro" id="IPR050910">
    <property type="entry name" value="JMJD6_ArgDemeth/LysHydrox"/>
</dbReference>
<evidence type="ECO:0000256" key="5">
    <source>
        <dbReference type="ARBA" id="ARBA00022964"/>
    </source>
</evidence>
<dbReference type="Gene3D" id="2.60.120.650">
    <property type="entry name" value="Cupin"/>
    <property type="match status" value="1"/>
</dbReference>
<name>M4BIS7_HYAAE</name>
<reference evidence="15" key="1">
    <citation type="journal article" date="2010" name="Science">
        <title>Signatures of adaptation to obligate biotrophy in the Hyaloperonospora arabidopsidis genome.</title>
        <authorList>
            <person name="Baxter L."/>
            <person name="Tripathy S."/>
            <person name="Ishaque N."/>
            <person name="Boot N."/>
            <person name="Cabral A."/>
            <person name="Kemen E."/>
            <person name="Thines M."/>
            <person name="Ah-Fong A."/>
            <person name="Anderson R."/>
            <person name="Badejoko W."/>
            <person name="Bittner-Eddy P."/>
            <person name="Boore J.L."/>
            <person name="Chibucos M.C."/>
            <person name="Coates M."/>
            <person name="Dehal P."/>
            <person name="Delehaunty K."/>
            <person name="Dong S."/>
            <person name="Downton P."/>
            <person name="Dumas B."/>
            <person name="Fabro G."/>
            <person name="Fronick C."/>
            <person name="Fuerstenberg S.I."/>
            <person name="Fulton L."/>
            <person name="Gaulin E."/>
            <person name="Govers F."/>
            <person name="Hughes L."/>
            <person name="Humphray S."/>
            <person name="Jiang R.H."/>
            <person name="Judelson H."/>
            <person name="Kamoun S."/>
            <person name="Kyung K."/>
            <person name="Meijer H."/>
            <person name="Minx P."/>
            <person name="Morris P."/>
            <person name="Nelson J."/>
            <person name="Phuntumart V."/>
            <person name="Qutob D."/>
            <person name="Rehmany A."/>
            <person name="Rougon-Cardoso A."/>
            <person name="Ryden P."/>
            <person name="Torto-Alalibo T."/>
            <person name="Studholme D."/>
            <person name="Wang Y."/>
            <person name="Win J."/>
            <person name="Wood J."/>
            <person name="Clifton S.W."/>
            <person name="Rogers J."/>
            <person name="Van den Ackerveken G."/>
            <person name="Jones J.D."/>
            <person name="McDowell J.M."/>
            <person name="Beynon J."/>
            <person name="Tyler B.M."/>
        </authorList>
    </citation>
    <scope>NUCLEOTIDE SEQUENCE [LARGE SCALE GENOMIC DNA]</scope>
    <source>
        <strain evidence="15">Emoy2</strain>
    </source>
</reference>
<comment type="subcellular location">
    <subcellularLocation>
        <location evidence="2">Nucleus</location>
    </subcellularLocation>
</comment>
<reference evidence="14" key="2">
    <citation type="submission" date="2015-06" db="UniProtKB">
        <authorList>
            <consortium name="EnsemblProtists"/>
        </authorList>
    </citation>
    <scope>IDENTIFICATION</scope>
    <source>
        <strain evidence="14">Emoy2</strain>
    </source>
</reference>
<dbReference type="EnsemblProtists" id="HpaT806304">
    <property type="protein sequence ID" value="HpaP806304"/>
    <property type="gene ID" value="HpaG806304"/>
</dbReference>
<sequence length="439" mass="51048">MARNRSKSVRCSLSTTSSSSSSTLTSSSLDRDKVDAPGSSNRPRFPIVAPPEYPPKADRVIYNAKKKHRSEISPKKWTREGFAGSDVCELPVDECNLIKREHRSELSVKRFINEYERPYIPVVIDGIPETEKWEALKHWTLKQLRRDYKRAELKCGEDDNGKSIRMNFKYFMMYLKRQTDDSPLYIFDSTFEDHRDTKPLLDDYRVPKYFAEDLFSLVGEDRRPPYRWFLVGPKRSGTTLHVDPLGTSAWNTLIVGRKRWVLFPPHLPKRLVNGKNHVHGDEDDEAVNYFMDLLPRLKQASSPETLQCVEFMQFPGETVFIPGGWWHAVLNVDDTVAVTQNFCSSQNFPTVWRKTRSSRKRMAVKWLKRLETHNPELAAMAMKLNQDDKFVMYSKGRRRCEMPPSSSYKRKKKHSEDECDSARDLHYHGKKTRCAADAE</sequence>
<comment type="cofactor">
    <cofactor evidence="1">
        <name>Fe(2+)</name>
        <dbReference type="ChEBI" id="CHEBI:29033"/>
    </cofactor>
</comment>
<dbReference type="PROSITE" id="PS51184">
    <property type="entry name" value="JMJC"/>
    <property type="match status" value="1"/>
</dbReference>
<feature type="compositionally biased region" description="Low complexity" evidence="12">
    <location>
        <begin position="12"/>
        <end position="28"/>
    </location>
</feature>
<evidence type="ECO:0000256" key="1">
    <source>
        <dbReference type="ARBA" id="ARBA00001954"/>
    </source>
</evidence>
<feature type="region of interest" description="Disordered" evidence="12">
    <location>
        <begin position="400"/>
        <end position="421"/>
    </location>
</feature>
<evidence type="ECO:0000256" key="8">
    <source>
        <dbReference type="ARBA" id="ARBA00023015"/>
    </source>
</evidence>
<dbReference type="HOGENOM" id="CLU_016785_8_3_1"/>
<dbReference type="VEuPathDB" id="FungiDB:HpaG806304"/>
<dbReference type="InterPro" id="IPR003347">
    <property type="entry name" value="JmjC_dom"/>
</dbReference>
<evidence type="ECO:0000256" key="2">
    <source>
        <dbReference type="ARBA" id="ARBA00004123"/>
    </source>
</evidence>
<protein>
    <recommendedName>
        <fullName evidence="13">JmjC domain-containing protein</fullName>
    </recommendedName>
</protein>
<keyword evidence="6" id="KW-0560">Oxidoreductase</keyword>
<dbReference type="InParanoid" id="M4BIS7"/>
<keyword evidence="7" id="KW-0408">Iron</keyword>
<evidence type="ECO:0000256" key="4">
    <source>
        <dbReference type="ARBA" id="ARBA00022853"/>
    </source>
</evidence>
<evidence type="ECO:0000256" key="11">
    <source>
        <dbReference type="ARBA" id="ARBA00038068"/>
    </source>
</evidence>
<dbReference type="PANTHER" id="PTHR12480:SF32">
    <property type="entry name" value="BIFUNCTIONAL ARGININE DEMETHYLASE AND LYSYL-HYDROXYLASE JMJD6"/>
    <property type="match status" value="1"/>
</dbReference>
<dbReference type="eggNOG" id="KOG2130">
    <property type="taxonomic scope" value="Eukaryota"/>
</dbReference>
<dbReference type="EMBL" id="JH598301">
    <property type="status" value="NOT_ANNOTATED_CDS"/>
    <property type="molecule type" value="Genomic_DNA"/>
</dbReference>
<evidence type="ECO:0000256" key="6">
    <source>
        <dbReference type="ARBA" id="ARBA00023002"/>
    </source>
</evidence>
<dbReference type="GO" id="GO:0005737">
    <property type="term" value="C:cytoplasm"/>
    <property type="evidence" value="ECO:0007669"/>
    <property type="project" value="TreeGrafter"/>
</dbReference>
<dbReference type="AlphaFoldDB" id="M4BIS7"/>
<keyword evidence="3" id="KW-0479">Metal-binding</keyword>
<evidence type="ECO:0000313" key="15">
    <source>
        <dbReference type="Proteomes" id="UP000011713"/>
    </source>
</evidence>
<dbReference type="Pfam" id="PF02373">
    <property type="entry name" value="JmjC"/>
    <property type="match status" value="1"/>
</dbReference>
<dbReference type="OMA" id="NAWVAMR"/>
<feature type="domain" description="JmjC" evidence="13">
    <location>
        <begin position="195"/>
        <end position="359"/>
    </location>
</feature>
<keyword evidence="15" id="KW-1185">Reference proteome</keyword>
<dbReference type="GO" id="GO:0106140">
    <property type="term" value="F:P-TEFb complex binding"/>
    <property type="evidence" value="ECO:0007669"/>
    <property type="project" value="TreeGrafter"/>
</dbReference>
<dbReference type="PANTHER" id="PTHR12480">
    <property type="entry name" value="ARGININE DEMETHYLASE AND LYSYL-HYDROXYLASE JMJD"/>
    <property type="match status" value="1"/>
</dbReference>
<proteinExistence type="inferred from homology"/>
<keyword evidence="4" id="KW-0156">Chromatin regulator</keyword>
<dbReference type="GO" id="GO:0046872">
    <property type="term" value="F:metal ion binding"/>
    <property type="evidence" value="ECO:0007669"/>
    <property type="project" value="UniProtKB-KW"/>
</dbReference>
<keyword evidence="9" id="KW-0804">Transcription</keyword>
<keyword evidence="5" id="KW-0223">Dioxygenase</keyword>
<dbReference type="Gene3D" id="1.20.1280.270">
    <property type="match status" value="1"/>
</dbReference>
<evidence type="ECO:0000259" key="13">
    <source>
        <dbReference type="PROSITE" id="PS51184"/>
    </source>
</evidence>
<dbReference type="SUPFAM" id="SSF51197">
    <property type="entry name" value="Clavaminate synthase-like"/>
    <property type="match status" value="1"/>
</dbReference>
<dbReference type="GO" id="GO:0005634">
    <property type="term" value="C:nucleus"/>
    <property type="evidence" value="ECO:0007669"/>
    <property type="project" value="UniProtKB-SubCell"/>
</dbReference>
<keyword evidence="10" id="KW-0539">Nucleus</keyword>
<keyword evidence="8" id="KW-0805">Transcription regulation</keyword>
<comment type="similarity">
    <text evidence="11">Belongs to the JMJD6 family.</text>
</comment>
<evidence type="ECO:0000256" key="10">
    <source>
        <dbReference type="ARBA" id="ARBA00023242"/>
    </source>
</evidence>
<dbReference type="STRING" id="559515.M4BIS7"/>